<reference evidence="1 2" key="1">
    <citation type="journal article" date="2018" name="Int. J. Syst. Evol. Microbiol.">
        <title>Methylomusa anaerophila gen. nov., sp. nov., an anaerobic methanol-utilizing bacterium isolated from a microbial fuel cell.</title>
        <authorList>
            <person name="Amano N."/>
            <person name="Yamamuro A."/>
            <person name="Miyahara M."/>
            <person name="Kouzuma A."/>
            <person name="Abe T."/>
            <person name="Watanabe K."/>
        </authorList>
    </citation>
    <scope>NUCLEOTIDE SEQUENCE [LARGE SCALE GENOMIC DNA]</scope>
    <source>
        <strain evidence="1 2">MMFC1</strain>
    </source>
</reference>
<dbReference type="Proteomes" id="UP000276437">
    <property type="component" value="Chromosome"/>
</dbReference>
<dbReference type="AlphaFoldDB" id="A0A348AQN0"/>
<proteinExistence type="predicted"/>
<protein>
    <submittedName>
        <fullName evidence="1">23S rRNA (Uracil-C(5))-methyltransferase RlmCD</fullName>
        <ecNumber evidence="1">2.1.1.189</ecNumber>
    </submittedName>
</protein>
<dbReference type="EMBL" id="AP018449">
    <property type="protein sequence ID" value="BBB93378.1"/>
    <property type="molecule type" value="Genomic_DNA"/>
</dbReference>
<name>A0A348AQN0_9FIRM</name>
<gene>
    <name evidence="1" type="primary">rlmCD_2</name>
    <name evidence="1" type="ORF">MAMMFC1_04090</name>
</gene>
<keyword evidence="1" id="KW-0808">Transferase</keyword>
<dbReference type="GO" id="GO:0032259">
    <property type="term" value="P:methylation"/>
    <property type="evidence" value="ECO:0007669"/>
    <property type="project" value="UniProtKB-KW"/>
</dbReference>
<sequence length="104" mass="11875">MPIEMNNTELLKKEVSTYKCHQNREVPAVVSSPRTGCDCWVLETFMRMEPQHSVCLFPAITRFLRQGFGGIVLRRFCYLGIQAVAMFPHTYHVESVAVIEAKSP</sequence>
<dbReference type="KEGG" id="mana:MAMMFC1_04090"/>
<evidence type="ECO:0000313" key="1">
    <source>
        <dbReference type="EMBL" id="BBB93378.1"/>
    </source>
</evidence>
<evidence type="ECO:0000313" key="2">
    <source>
        <dbReference type="Proteomes" id="UP000276437"/>
    </source>
</evidence>
<dbReference type="EC" id="2.1.1.189" evidence="1"/>
<dbReference type="GO" id="GO:0008168">
    <property type="term" value="F:methyltransferase activity"/>
    <property type="evidence" value="ECO:0007669"/>
    <property type="project" value="UniProtKB-KW"/>
</dbReference>
<accession>A0A348AQN0</accession>
<keyword evidence="2" id="KW-1185">Reference proteome</keyword>
<dbReference type="InterPro" id="IPR029063">
    <property type="entry name" value="SAM-dependent_MTases_sf"/>
</dbReference>
<keyword evidence="1" id="KW-0489">Methyltransferase</keyword>
<dbReference type="Gene3D" id="3.40.50.150">
    <property type="entry name" value="Vaccinia Virus protein VP39"/>
    <property type="match status" value="1"/>
</dbReference>
<organism evidence="1 2">
    <name type="scientific">Methylomusa anaerophila</name>
    <dbReference type="NCBI Taxonomy" id="1930071"/>
    <lineage>
        <taxon>Bacteria</taxon>
        <taxon>Bacillati</taxon>
        <taxon>Bacillota</taxon>
        <taxon>Negativicutes</taxon>
        <taxon>Selenomonadales</taxon>
        <taxon>Sporomusaceae</taxon>
        <taxon>Methylomusa</taxon>
    </lineage>
</organism>